<proteinExistence type="inferred from homology"/>
<dbReference type="Pfam" id="PF01061">
    <property type="entry name" value="ABC2_membrane"/>
    <property type="match status" value="1"/>
</dbReference>
<keyword evidence="3" id="KW-0813">Transport</keyword>
<feature type="transmembrane region" description="Helical" evidence="9">
    <location>
        <begin position="582"/>
        <end position="602"/>
    </location>
</feature>
<protein>
    <recommendedName>
        <fullName evidence="10">ABC transporter domain-containing protein</fullName>
    </recommendedName>
</protein>
<gene>
    <name evidence="11" type="ORF">TRICI_003197</name>
</gene>
<evidence type="ECO:0000256" key="2">
    <source>
        <dbReference type="ARBA" id="ARBA00005814"/>
    </source>
</evidence>
<dbReference type="InterPro" id="IPR027417">
    <property type="entry name" value="P-loop_NTPase"/>
</dbReference>
<feature type="transmembrane region" description="Helical" evidence="9">
    <location>
        <begin position="379"/>
        <end position="402"/>
    </location>
</feature>
<evidence type="ECO:0000256" key="7">
    <source>
        <dbReference type="ARBA" id="ARBA00022989"/>
    </source>
</evidence>
<dbReference type="PANTHER" id="PTHR48042">
    <property type="entry name" value="ABC TRANSPORTER G FAMILY MEMBER 11"/>
    <property type="match status" value="1"/>
</dbReference>
<evidence type="ECO:0000313" key="12">
    <source>
        <dbReference type="Proteomes" id="UP000761534"/>
    </source>
</evidence>
<feature type="transmembrane region" description="Helical" evidence="9">
    <location>
        <begin position="455"/>
        <end position="478"/>
    </location>
</feature>
<dbReference type="SUPFAM" id="SSF52540">
    <property type="entry name" value="P-loop containing nucleoside triphosphate hydrolases"/>
    <property type="match status" value="1"/>
</dbReference>
<dbReference type="OrthoDB" id="66620at2759"/>
<evidence type="ECO:0000256" key="8">
    <source>
        <dbReference type="ARBA" id="ARBA00023136"/>
    </source>
</evidence>
<feature type="transmembrane region" description="Helical" evidence="9">
    <location>
        <begin position="346"/>
        <end position="367"/>
    </location>
</feature>
<feature type="domain" description="ABC transporter" evidence="10">
    <location>
        <begin position="18"/>
        <end position="259"/>
    </location>
</feature>
<dbReference type="Proteomes" id="UP000761534">
    <property type="component" value="Unassembled WGS sequence"/>
</dbReference>
<dbReference type="SMART" id="SM00382">
    <property type="entry name" value="AAA"/>
    <property type="match status" value="1"/>
</dbReference>
<name>A0A642V4F3_9ASCO</name>
<dbReference type="AlphaFoldDB" id="A0A642V4F3"/>
<keyword evidence="7 9" id="KW-1133">Transmembrane helix</keyword>
<evidence type="ECO:0000256" key="5">
    <source>
        <dbReference type="ARBA" id="ARBA00022741"/>
    </source>
</evidence>
<sequence>MSKSEKSSSSDKFNSSGFSWKGVTIDLPSKGKTIIDNNHGAVREGELLALMGPSGCGKTTLLNFLAGRGTPKKSTSTGEVMLNDRHVTTGMLRQLSSYVEQEDSLIGSLTVRETIDYAAKFQGLAKSQRLDLVTSLIKKLGLEDQANTLIGTPVSKGISGGQKRRVSVASQLITQPKVLFLDEPTSGLDSKASLEVIARIKEIAREHRMIVIASIHQPSSTTFNLFDRVMFLAKGKTVYTGPTEQVVPYFASINRPIALHVNPAEFILDLINTDFGQDSDDGIIDELQGVYQKSDMHDHLLSVIDSIKSTEFHMDQTTESTRKPNVISQTFILLQRLFVKSRRDLLAYYIRVAMYLGLAIMMGTVWLRLSSSQDSIIPFQNAIFFSGAFMSFMAVAYIPSYLEDLSSYKKEQMNGLYGPTAFVFSNFMVGAPFLFFLALLFSIPGYFLVNFRESASGFFTFVMWLFLDLLAAESLVVLLSSIFPIFVVALALTASANGLWMCVNGFLVNEKILNVFWYYTFYWINYQRYVYQGMIFNEMKTRVYDCGPSCECMYQSELADQCKIAGEAVLKSVGYGRDQTGMWVGILIAIIFAYRLLAWSWLQYKSRK</sequence>
<dbReference type="Pfam" id="PF19055">
    <property type="entry name" value="ABC2_membrane_7"/>
    <property type="match status" value="1"/>
</dbReference>
<keyword evidence="4 9" id="KW-0812">Transmembrane</keyword>
<dbReference type="GO" id="GO:0016020">
    <property type="term" value="C:membrane"/>
    <property type="evidence" value="ECO:0007669"/>
    <property type="project" value="UniProtKB-SubCell"/>
</dbReference>
<reference evidence="11" key="1">
    <citation type="journal article" date="2019" name="G3 (Bethesda)">
        <title>Genome Assemblies of Two Rare Opportunistic Yeast Pathogens: Diutina rugosa (syn. Candida rugosa) and Trichomonascus ciferrii (syn. Candida ciferrii).</title>
        <authorList>
            <person name="Mixao V."/>
            <person name="Saus E."/>
            <person name="Hansen A.P."/>
            <person name="Lass-Florl C."/>
            <person name="Gabaldon T."/>
        </authorList>
    </citation>
    <scope>NUCLEOTIDE SEQUENCE</scope>
    <source>
        <strain evidence="11">CBS 4856</strain>
    </source>
</reference>
<dbReference type="GO" id="GO:0005524">
    <property type="term" value="F:ATP binding"/>
    <property type="evidence" value="ECO:0007669"/>
    <property type="project" value="UniProtKB-KW"/>
</dbReference>
<dbReference type="InterPro" id="IPR043926">
    <property type="entry name" value="ABCG_dom"/>
</dbReference>
<feature type="transmembrane region" description="Helical" evidence="9">
    <location>
        <begin position="423"/>
        <end position="449"/>
    </location>
</feature>
<dbReference type="Pfam" id="PF00005">
    <property type="entry name" value="ABC_tran"/>
    <property type="match status" value="1"/>
</dbReference>
<dbReference type="GO" id="GO:0140359">
    <property type="term" value="F:ABC-type transporter activity"/>
    <property type="evidence" value="ECO:0007669"/>
    <property type="project" value="InterPro"/>
</dbReference>
<evidence type="ECO:0000256" key="4">
    <source>
        <dbReference type="ARBA" id="ARBA00022692"/>
    </source>
</evidence>
<dbReference type="PANTHER" id="PTHR48042:SF11">
    <property type="entry name" value="ABC TRANSPORTER G FAMILY MEMBER 11"/>
    <property type="match status" value="1"/>
</dbReference>
<dbReference type="GO" id="GO:0016887">
    <property type="term" value="F:ATP hydrolysis activity"/>
    <property type="evidence" value="ECO:0007669"/>
    <property type="project" value="InterPro"/>
</dbReference>
<dbReference type="InterPro" id="IPR017871">
    <property type="entry name" value="ABC_transporter-like_CS"/>
</dbReference>
<evidence type="ECO:0000259" key="10">
    <source>
        <dbReference type="PROSITE" id="PS50893"/>
    </source>
</evidence>
<dbReference type="EMBL" id="SWFS01000227">
    <property type="protein sequence ID" value="KAA8913437.1"/>
    <property type="molecule type" value="Genomic_DNA"/>
</dbReference>
<evidence type="ECO:0000256" key="1">
    <source>
        <dbReference type="ARBA" id="ARBA00004141"/>
    </source>
</evidence>
<dbReference type="InterPro" id="IPR052215">
    <property type="entry name" value="Plant_ABCG"/>
</dbReference>
<evidence type="ECO:0000313" key="11">
    <source>
        <dbReference type="EMBL" id="KAA8913437.1"/>
    </source>
</evidence>
<comment type="subcellular location">
    <subcellularLocation>
        <location evidence="1">Membrane</location>
        <topology evidence="1">Multi-pass membrane protein</topology>
    </subcellularLocation>
</comment>
<keyword evidence="12" id="KW-1185">Reference proteome</keyword>
<comment type="caution">
    <text evidence="11">The sequence shown here is derived from an EMBL/GenBank/DDBJ whole genome shotgun (WGS) entry which is preliminary data.</text>
</comment>
<dbReference type="InterPro" id="IPR003439">
    <property type="entry name" value="ABC_transporter-like_ATP-bd"/>
</dbReference>
<keyword evidence="6" id="KW-0067">ATP-binding</keyword>
<organism evidence="11 12">
    <name type="scientific">Trichomonascus ciferrii</name>
    <dbReference type="NCBI Taxonomy" id="44093"/>
    <lineage>
        <taxon>Eukaryota</taxon>
        <taxon>Fungi</taxon>
        <taxon>Dikarya</taxon>
        <taxon>Ascomycota</taxon>
        <taxon>Saccharomycotina</taxon>
        <taxon>Dipodascomycetes</taxon>
        <taxon>Dipodascales</taxon>
        <taxon>Trichomonascaceae</taxon>
        <taxon>Trichomonascus</taxon>
        <taxon>Trichomonascus ciferrii complex</taxon>
    </lineage>
</organism>
<comment type="similarity">
    <text evidence="2">Belongs to the ABC transporter superfamily. ABCG family. Eye pigment precursor importer (TC 3.A.1.204) subfamily.</text>
</comment>
<evidence type="ECO:0000256" key="6">
    <source>
        <dbReference type="ARBA" id="ARBA00022840"/>
    </source>
</evidence>
<dbReference type="PROSITE" id="PS00211">
    <property type="entry name" value="ABC_TRANSPORTER_1"/>
    <property type="match status" value="1"/>
</dbReference>
<evidence type="ECO:0000256" key="3">
    <source>
        <dbReference type="ARBA" id="ARBA00022448"/>
    </source>
</evidence>
<dbReference type="Gene3D" id="3.40.50.300">
    <property type="entry name" value="P-loop containing nucleotide triphosphate hydrolases"/>
    <property type="match status" value="1"/>
</dbReference>
<feature type="transmembrane region" description="Helical" evidence="9">
    <location>
        <begin position="485"/>
        <end position="507"/>
    </location>
</feature>
<dbReference type="VEuPathDB" id="FungiDB:TRICI_003197"/>
<accession>A0A642V4F3</accession>
<dbReference type="PROSITE" id="PS50893">
    <property type="entry name" value="ABC_TRANSPORTER_2"/>
    <property type="match status" value="1"/>
</dbReference>
<keyword evidence="8 9" id="KW-0472">Membrane</keyword>
<evidence type="ECO:0000256" key="9">
    <source>
        <dbReference type="SAM" id="Phobius"/>
    </source>
</evidence>
<keyword evidence="5" id="KW-0547">Nucleotide-binding</keyword>
<dbReference type="InterPro" id="IPR003593">
    <property type="entry name" value="AAA+_ATPase"/>
</dbReference>
<dbReference type="InterPro" id="IPR013525">
    <property type="entry name" value="ABC2_TM"/>
</dbReference>